<dbReference type="EMBL" id="CP012959">
    <property type="protein sequence ID" value="AMQ93911.1"/>
    <property type="molecule type" value="Genomic_DNA"/>
</dbReference>
<protein>
    <recommendedName>
        <fullName evidence="7 9">Uroporphyrinogen-III synthase</fullName>
        <ecNumber evidence="3 9">4.2.1.75</ecNumber>
    </recommendedName>
</protein>
<name>A0A5D0ENA8_AGGAC</name>
<keyword evidence="5 9" id="KW-0627">Porphyrin biosynthesis</keyword>
<keyword evidence="15" id="KW-1185">Reference proteome</keyword>
<dbReference type="GO" id="GO:0006780">
    <property type="term" value="P:uroporphyrinogen III biosynthetic process"/>
    <property type="evidence" value="ECO:0007669"/>
    <property type="project" value="UniProtKB-UniRule"/>
</dbReference>
<accession>A0A5D0ENA8</accession>
<dbReference type="GO" id="GO:0006782">
    <property type="term" value="P:protoporphyrinogen IX biosynthetic process"/>
    <property type="evidence" value="ECO:0007669"/>
    <property type="project" value="UniProtKB-UniRule"/>
</dbReference>
<keyword evidence="4 9" id="KW-0456">Lyase</keyword>
<evidence type="ECO:0000256" key="1">
    <source>
        <dbReference type="ARBA" id="ARBA00004772"/>
    </source>
</evidence>
<dbReference type="PANTHER" id="PTHR38042">
    <property type="entry name" value="UROPORPHYRINOGEN-III SYNTHASE, CHLOROPLASTIC"/>
    <property type="match status" value="1"/>
</dbReference>
<evidence type="ECO:0000256" key="9">
    <source>
        <dbReference type="RuleBase" id="RU366031"/>
    </source>
</evidence>
<dbReference type="SMR" id="A0A5D0ENA8"/>
<dbReference type="Gene3D" id="3.40.50.10090">
    <property type="match status" value="2"/>
</dbReference>
<dbReference type="Proteomes" id="UP000226080">
    <property type="component" value="Unassembled WGS sequence"/>
</dbReference>
<dbReference type="EC" id="4.2.1.75" evidence="3 9"/>
<dbReference type="AlphaFoldDB" id="A0A5D0ENA8"/>
<dbReference type="InterPro" id="IPR036108">
    <property type="entry name" value="4pyrrol_syn_uPrphyn_synt_sf"/>
</dbReference>
<evidence type="ECO:0000313" key="11">
    <source>
        <dbReference type="EMBL" id="AMQ93911.1"/>
    </source>
</evidence>
<dbReference type="Proteomes" id="UP000072236">
    <property type="component" value="Chromosome"/>
</dbReference>
<dbReference type="SUPFAM" id="SSF69618">
    <property type="entry name" value="HemD-like"/>
    <property type="match status" value="1"/>
</dbReference>
<dbReference type="InterPro" id="IPR003754">
    <property type="entry name" value="4pyrrol_synth_uPrphyn_synth"/>
</dbReference>
<proteinExistence type="inferred from homology"/>
<gene>
    <name evidence="11" type="ORF">ACT75_04920</name>
    <name evidence="12" type="ORF">CQR80_03275</name>
    <name evidence="13" type="ORF">FXB79_01705</name>
</gene>
<dbReference type="Proteomes" id="UP000323012">
    <property type="component" value="Unassembled WGS sequence"/>
</dbReference>
<evidence type="ECO:0000259" key="10">
    <source>
        <dbReference type="Pfam" id="PF02602"/>
    </source>
</evidence>
<sequence>MVVLVTRPDERGQQLVDMLAKAGVVAIHLPLFHIESGAELNELPNKFAQLKSGDYVFAVSKSAVDFAFKTLTATGFVWRRDLHYFTVGQGTAQYFAATTEMPVHYPTAQENSEGLLQLNAMQDLSDKTVLILRGNGGRELFAEQAQQRGASVETVECYRREPIVYNNAEQTSICKRAGIQTIVATSAEILTQLVDFVPQNEHNWLKSCQLITVSERIAHLAEALGWQNVAISPRADNQTLLQTLLQCR</sequence>
<dbReference type="CDD" id="cd06578">
    <property type="entry name" value="HemD"/>
    <property type="match status" value="1"/>
</dbReference>
<dbReference type="InterPro" id="IPR039793">
    <property type="entry name" value="UROS/Hem4"/>
</dbReference>
<evidence type="ECO:0000256" key="8">
    <source>
        <dbReference type="ARBA" id="ARBA00048617"/>
    </source>
</evidence>
<evidence type="ECO:0000256" key="6">
    <source>
        <dbReference type="ARBA" id="ARBA00037589"/>
    </source>
</evidence>
<evidence type="ECO:0000313" key="13">
    <source>
        <dbReference type="EMBL" id="TYA39662.1"/>
    </source>
</evidence>
<feature type="domain" description="Tetrapyrrole biosynthesis uroporphyrinogen III synthase" evidence="10">
    <location>
        <begin position="14"/>
        <end position="241"/>
    </location>
</feature>
<dbReference type="EMBL" id="VSED01000003">
    <property type="protein sequence ID" value="TYA39662.1"/>
    <property type="molecule type" value="Genomic_DNA"/>
</dbReference>
<dbReference type="RefSeq" id="WP_005549972.1">
    <property type="nucleotide sequence ID" value="NZ_CP012959.1"/>
</dbReference>
<dbReference type="GO" id="GO:0004852">
    <property type="term" value="F:uroporphyrinogen-III synthase activity"/>
    <property type="evidence" value="ECO:0007669"/>
    <property type="project" value="UniProtKB-UniRule"/>
</dbReference>
<comment type="pathway">
    <text evidence="1 9">Porphyrin-containing compound metabolism; protoporphyrin-IX biosynthesis; coproporphyrinogen-III from 5-aminolevulinate: step 3/4.</text>
</comment>
<evidence type="ECO:0000313" key="16">
    <source>
        <dbReference type="Proteomes" id="UP000323012"/>
    </source>
</evidence>
<dbReference type="EMBL" id="PCGW01000004">
    <property type="protein sequence ID" value="PHO21197.1"/>
    <property type="molecule type" value="Genomic_DNA"/>
</dbReference>
<reference evidence="13 16" key="3">
    <citation type="submission" date="2019-08" db="EMBL/GenBank/DDBJ databases">
        <title>Whole genome sequencing of Aggregatibacter actinomycetemcomitans cultured from blood stream infections in Denmark reveals a novel phylogenetic lineage expressing serotype a membrane O polysaccharide.</title>
        <authorList>
            <person name="Nedergaard S."/>
            <person name="Kobel C.M."/>
            <person name="Nielsen M.B."/>
            <person name="Moeller R.T."/>
            <person name="Jensen A.B."/>
            <person name="Noerskov-Lauritsen N."/>
        </authorList>
    </citation>
    <scope>NUCLEOTIDE SEQUENCE [LARGE SCALE GENOMIC DNA]</scope>
    <source>
        <strain evidence="13 16">PN_563</strain>
    </source>
</reference>
<organism evidence="13 16">
    <name type="scientific">Aggregatibacter actinomycetemcomitans</name>
    <name type="common">Actinobacillus actinomycetemcomitans</name>
    <name type="synonym">Haemophilus actinomycetemcomitans</name>
    <dbReference type="NCBI Taxonomy" id="714"/>
    <lineage>
        <taxon>Bacteria</taxon>
        <taxon>Pseudomonadati</taxon>
        <taxon>Pseudomonadota</taxon>
        <taxon>Gammaproteobacteria</taxon>
        <taxon>Pasteurellales</taxon>
        <taxon>Pasteurellaceae</taxon>
        <taxon>Aggregatibacter</taxon>
    </lineage>
</organism>
<evidence type="ECO:0000256" key="3">
    <source>
        <dbReference type="ARBA" id="ARBA00013109"/>
    </source>
</evidence>
<evidence type="ECO:0000313" key="12">
    <source>
        <dbReference type="EMBL" id="PHO21197.1"/>
    </source>
</evidence>
<evidence type="ECO:0000256" key="5">
    <source>
        <dbReference type="ARBA" id="ARBA00023244"/>
    </source>
</evidence>
<comment type="catalytic activity">
    <reaction evidence="8 9">
        <text>hydroxymethylbilane = uroporphyrinogen III + H2O</text>
        <dbReference type="Rhea" id="RHEA:18965"/>
        <dbReference type="ChEBI" id="CHEBI:15377"/>
        <dbReference type="ChEBI" id="CHEBI:57308"/>
        <dbReference type="ChEBI" id="CHEBI:57845"/>
        <dbReference type="EC" id="4.2.1.75"/>
    </reaction>
</comment>
<comment type="similarity">
    <text evidence="2 9">Belongs to the uroporphyrinogen-III synthase family.</text>
</comment>
<dbReference type="KEGG" id="aact:ACT75_04920"/>
<evidence type="ECO:0000313" key="15">
    <source>
        <dbReference type="Proteomes" id="UP000226080"/>
    </source>
</evidence>
<evidence type="ECO:0000313" key="14">
    <source>
        <dbReference type="Proteomes" id="UP000072236"/>
    </source>
</evidence>
<evidence type="ECO:0000256" key="4">
    <source>
        <dbReference type="ARBA" id="ARBA00023239"/>
    </source>
</evidence>
<dbReference type="PANTHER" id="PTHR38042:SF1">
    <property type="entry name" value="UROPORPHYRINOGEN-III SYNTHASE, CHLOROPLASTIC"/>
    <property type="match status" value="1"/>
</dbReference>
<evidence type="ECO:0000256" key="7">
    <source>
        <dbReference type="ARBA" id="ARBA00040167"/>
    </source>
</evidence>
<reference evidence="12 15" key="2">
    <citation type="submission" date="2017-10" db="EMBL/GenBank/DDBJ databases">
        <title>Draft genome sequences of Aggregatibacter actinomycetemcomitans strains 310a and 310b.</title>
        <authorList>
            <person name="May A.C."/>
            <person name="Ohta H."/>
            <person name="Maeda H."/>
            <person name="Kokeguchi S."/>
            <person name="Cugini C."/>
        </authorList>
    </citation>
    <scope>NUCLEOTIDE SEQUENCE [LARGE SCALE GENOMIC DNA]</scope>
    <source>
        <strain evidence="12 15">310b</strain>
    </source>
</reference>
<evidence type="ECO:0000256" key="2">
    <source>
        <dbReference type="ARBA" id="ARBA00008133"/>
    </source>
</evidence>
<comment type="function">
    <text evidence="6 9">Catalyzes cyclization of the linear tetrapyrrole, hydroxymethylbilane, to the macrocyclic uroporphyrinogen III.</text>
</comment>
<reference evidence="11 14" key="1">
    <citation type="submission" date="2015-10" db="EMBL/GenBank/DDBJ databases">
        <title>Tn-seq of a polymicrobial infection.</title>
        <authorList>
            <person name="Stacy A."/>
            <person name="Rumbaugh K.P."/>
            <person name="Whiteley M."/>
        </authorList>
    </citation>
    <scope>NUCLEOTIDE SEQUENCE [LARGE SCALE GENOMIC DNA]</scope>
    <source>
        <strain evidence="11 14">624</strain>
    </source>
</reference>
<dbReference type="OrthoDB" id="9787650at2"/>
<dbReference type="Pfam" id="PF02602">
    <property type="entry name" value="HEM4"/>
    <property type="match status" value="1"/>
</dbReference>